<dbReference type="AlphaFoldDB" id="A0A1W1CRG1"/>
<protein>
    <recommendedName>
        <fullName evidence="2">Metal-independent alpha-mannosidase</fullName>
    </recommendedName>
</protein>
<name>A0A1W1CRG1_9ZZZZ</name>
<evidence type="ECO:0000313" key="1">
    <source>
        <dbReference type="EMBL" id="SFV68261.1"/>
    </source>
</evidence>
<dbReference type="EMBL" id="FPHN01000245">
    <property type="protein sequence ID" value="SFV68261.1"/>
    <property type="molecule type" value="Genomic_DNA"/>
</dbReference>
<evidence type="ECO:0008006" key="2">
    <source>
        <dbReference type="Google" id="ProtNLM"/>
    </source>
</evidence>
<sequence>MNRKYFKLLIIITTMLLATSTTSAYTEFSKENKIDSKILGLWSQSKKSFEYSIKTLKNSPLELYFIGSESFNILNYSFQKKDSFLIEELLQLYLKTIPYIKKEKNYVIYELNENEEKSKIVLNKPIYIWSYKNGDEEVIASSQFLFVISFAVYKISLIPNEQRSKTMNEFIRRFSPILLSHYKRWVLGVKENGKEIKLGSFSRRGWGCKDKEDNYIYARTLNKMITELDNNSYHGASYCNVIADPSLLTIAGLGYYLAGEKNQEKSTNKTIEELNSFFIKSIKILSKKFKKSTIKDLNNRPIDILTFQEGAWYGHPNYEYSDYNGLSFPKEKDKKSSYFIGRDVSHGSRLLYLLEMLVATKDKFNIEFPTSNDMEMFTNSFYYRVFNQDLKRPLFKNYLNGSNGWFRVNYDSRKGYGYAPYQIGSLGALLGGYPRLAKYNNELEKVFITLFKKFNSIKKEDREFINKFYAKSIWMEGKEREVYHFYTKDIDIKTSIFLINFYSSLL</sequence>
<reference evidence="1" key="1">
    <citation type="submission" date="2016-10" db="EMBL/GenBank/DDBJ databases">
        <authorList>
            <person name="de Groot N.N."/>
        </authorList>
    </citation>
    <scope>NUCLEOTIDE SEQUENCE</scope>
</reference>
<proteinExistence type="predicted"/>
<accession>A0A1W1CRG1</accession>
<organism evidence="1">
    <name type="scientific">hydrothermal vent metagenome</name>
    <dbReference type="NCBI Taxonomy" id="652676"/>
    <lineage>
        <taxon>unclassified sequences</taxon>
        <taxon>metagenomes</taxon>
        <taxon>ecological metagenomes</taxon>
    </lineage>
</organism>
<gene>
    <name evidence="1" type="ORF">MNB_SV-14-515</name>
</gene>